<dbReference type="AlphaFoldDB" id="A0AAV5EPG2"/>
<dbReference type="EMBL" id="BQKI01000078">
    <property type="protein sequence ID" value="GJN25273.1"/>
    <property type="molecule type" value="Genomic_DNA"/>
</dbReference>
<organism evidence="1 2">
    <name type="scientific">Eleusine coracana subsp. coracana</name>
    <dbReference type="NCBI Taxonomy" id="191504"/>
    <lineage>
        <taxon>Eukaryota</taxon>
        <taxon>Viridiplantae</taxon>
        <taxon>Streptophyta</taxon>
        <taxon>Embryophyta</taxon>
        <taxon>Tracheophyta</taxon>
        <taxon>Spermatophyta</taxon>
        <taxon>Magnoliopsida</taxon>
        <taxon>Liliopsida</taxon>
        <taxon>Poales</taxon>
        <taxon>Poaceae</taxon>
        <taxon>PACMAD clade</taxon>
        <taxon>Chloridoideae</taxon>
        <taxon>Cynodonteae</taxon>
        <taxon>Eleusininae</taxon>
        <taxon>Eleusine</taxon>
    </lineage>
</organism>
<reference evidence="1" key="1">
    <citation type="journal article" date="2018" name="DNA Res.">
        <title>Multiple hybrid de novo genome assembly of finger millet, an orphan allotetraploid crop.</title>
        <authorList>
            <person name="Hatakeyama M."/>
            <person name="Aluri S."/>
            <person name="Balachadran M.T."/>
            <person name="Sivarajan S.R."/>
            <person name="Patrignani A."/>
            <person name="Gruter S."/>
            <person name="Poveda L."/>
            <person name="Shimizu-Inatsugi R."/>
            <person name="Baeten J."/>
            <person name="Francoijs K.J."/>
            <person name="Nataraja K.N."/>
            <person name="Reddy Y.A.N."/>
            <person name="Phadnis S."/>
            <person name="Ravikumar R.L."/>
            <person name="Schlapbach R."/>
            <person name="Sreeman S.M."/>
            <person name="Shimizu K.K."/>
        </authorList>
    </citation>
    <scope>NUCLEOTIDE SEQUENCE</scope>
</reference>
<sequence length="80" mass="8953">MDSCAFSISLPTIDRRHAMSVPVICGHDKLSGVVAEHPGLRRLRHRRLLAYLQLQGLEGTFRSYVLTSSDPLFIFSIVPC</sequence>
<gene>
    <name evidence="1" type="primary">gb13076</name>
    <name evidence="1" type="ORF">PR202_gb13076</name>
</gene>
<reference evidence="1" key="2">
    <citation type="submission" date="2021-12" db="EMBL/GenBank/DDBJ databases">
        <title>Resequencing data analysis of finger millet.</title>
        <authorList>
            <person name="Hatakeyama M."/>
            <person name="Aluri S."/>
            <person name="Balachadran M.T."/>
            <person name="Sivarajan S.R."/>
            <person name="Poveda L."/>
            <person name="Shimizu-Inatsugi R."/>
            <person name="Schlapbach R."/>
            <person name="Sreeman S.M."/>
            <person name="Shimizu K.K."/>
        </authorList>
    </citation>
    <scope>NUCLEOTIDE SEQUENCE</scope>
</reference>
<evidence type="ECO:0000313" key="2">
    <source>
        <dbReference type="Proteomes" id="UP001054889"/>
    </source>
</evidence>
<name>A0AAV5EPG2_ELECO</name>
<protein>
    <submittedName>
        <fullName evidence="1">Uncharacterized protein</fullName>
    </submittedName>
</protein>
<accession>A0AAV5EPG2</accession>
<evidence type="ECO:0000313" key="1">
    <source>
        <dbReference type="EMBL" id="GJN25273.1"/>
    </source>
</evidence>
<comment type="caution">
    <text evidence="1">The sequence shown here is derived from an EMBL/GenBank/DDBJ whole genome shotgun (WGS) entry which is preliminary data.</text>
</comment>
<dbReference type="Proteomes" id="UP001054889">
    <property type="component" value="Unassembled WGS sequence"/>
</dbReference>
<proteinExistence type="predicted"/>
<keyword evidence="2" id="KW-1185">Reference proteome</keyword>